<comment type="caution">
    <text evidence="19">The sequence shown here is derived from an EMBL/GenBank/DDBJ whole genome shotgun (WGS) entry which is preliminary data.</text>
</comment>
<evidence type="ECO:0000256" key="13">
    <source>
        <dbReference type="ARBA" id="ARBA00049229"/>
    </source>
</evidence>
<evidence type="ECO:0000256" key="5">
    <source>
        <dbReference type="ARBA" id="ARBA00009320"/>
    </source>
</evidence>
<keyword evidence="7 16" id="KW-0028">Amino-acid biosynthesis</keyword>
<evidence type="ECO:0000256" key="8">
    <source>
        <dbReference type="ARBA" id="ARBA00022679"/>
    </source>
</evidence>
<dbReference type="GO" id="GO:0004084">
    <property type="term" value="F:branched-chain-amino-acid transaminase activity"/>
    <property type="evidence" value="ECO:0007669"/>
    <property type="project" value="UniProtKB-EC"/>
</dbReference>
<evidence type="ECO:0000256" key="4">
    <source>
        <dbReference type="ARBA" id="ARBA00005072"/>
    </source>
</evidence>
<dbReference type="InterPro" id="IPR005786">
    <property type="entry name" value="B_amino_transII"/>
</dbReference>
<accession>A0ABT8N3L8</accession>
<dbReference type="Pfam" id="PF01063">
    <property type="entry name" value="Aminotran_4"/>
    <property type="match status" value="1"/>
</dbReference>
<evidence type="ECO:0000313" key="19">
    <source>
        <dbReference type="EMBL" id="MDN7242469.1"/>
    </source>
</evidence>
<evidence type="ECO:0000256" key="11">
    <source>
        <dbReference type="ARBA" id="ARBA00048212"/>
    </source>
</evidence>
<evidence type="ECO:0000256" key="3">
    <source>
        <dbReference type="ARBA" id="ARBA00004931"/>
    </source>
</evidence>
<evidence type="ECO:0000256" key="2">
    <source>
        <dbReference type="ARBA" id="ARBA00004824"/>
    </source>
</evidence>
<evidence type="ECO:0000256" key="18">
    <source>
        <dbReference type="SAM" id="MobiDB-lite"/>
    </source>
</evidence>
<dbReference type="Gene3D" id="3.20.10.10">
    <property type="entry name" value="D-amino Acid Aminotransferase, subunit A, domain 2"/>
    <property type="match status" value="1"/>
</dbReference>
<evidence type="ECO:0000256" key="1">
    <source>
        <dbReference type="ARBA" id="ARBA00001933"/>
    </source>
</evidence>
<comment type="pathway">
    <text evidence="4 17">Amino-acid biosynthesis; L-leucine biosynthesis; L-leucine from 3-methyl-2-oxobutanoate: step 4/4.</text>
</comment>
<dbReference type="InterPro" id="IPR043132">
    <property type="entry name" value="BCAT-like_C"/>
</dbReference>
<keyword evidence="6 16" id="KW-0032">Aminotransferase</keyword>
<comment type="cofactor">
    <cofactor evidence="1 15">
        <name>pyridoxal 5'-phosphate</name>
        <dbReference type="ChEBI" id="CHEBI:597326"/>
    </cofactor>
</comment>
<evidence type="ECO:0000256" key="12">
    <source>
        <dbReference type="ARBA" id="ARBA00048798"/>
    </source>
</evidence>
<evidence type="ECO:0000256" key="7">
    <source>
        <dbReference type="ARBA" id="ARBA00022605"/>
    </source>
</evidence>
<dbReference type="InterPro" id="IPR043131">
    <property type="entry name" value="BCAT-like_N"/>
</dbReference>
<evidence type="ECO:0000256" key="14">
    <source>
        <dbReference type="RuleBase" id="RU004106"/>
    </source>
</evidence>
<comment type="pathway">
    <text evidence="2 17">Amino-acid biosynthesis; L-isoleucine biosynthesis; L-isoleucine from 2-oxobutanoate: step 4/4.</text>
</comment>
<dbReference type="InterPro" id="IPR018300">
    <property type="entry name" value="Aminotrans_IV_CS"/>
</dbReference>
<dbReference type="PANTHER" id="PTHR11825:SF44">
    <property type="entry name" value="BRANCHED-CHAIN-AMINO-ACID AMINOTRANSFERASE"/>
    <property type="match status" value="1"/>
</dbReference>
<comment type="catalytic activity">
    <reaction evidence="12 16">
        <text>L-isoleucine + 2-oxoglutarate = (S)-3-methyl-2-oxopentanoate + L-glutamate</text>
        <dbReference type="Rhea" id="RHEA:24801"/>
        <dbReference type="ChEBI" id="CHEBI:16810"/>
        <dbReference type="ChEBI" id="CHEBI:29985"/>
        <dbReference type="ChEBI" id="CHEBI:35146"/>
        <dbReference type="ChEBI" id="CHEBI:58045"/>
        <dbReference type="EC" id="2.6.1.42"/>
    </reaction>
</comment>
<evidence type="ECO:0000256" key="16">
    <source>
        <dbReference type="RuleBase" id="RU004517"/>
    </source>
</evidence>
<feature type="region of interest" description="Disordered" evidence="18">
    <location>
        <begin position="1"/>
        <end position="22"/>
    </location>
</feature>
<dbReference type="NCBIfam" id="TIGR01123">
    <property type="entry name" value="ilvE_II"/>
    <property type="match status" value="1"/>
</dbReference>
<evidence type="ECO:0000256" key="6">
    <source>
        <dbReference type="ARBA" id="ARBA00022576"/>
    </source>
</evidence>
<reference evidence="19 20" key="1">
    <citation type="submission" date="2023-06" db="EMBL/GenBank/DDBJ databases">
        <title>Novel species in genus Planococcus.</title>
        <authorList>
            <person name="Ning S."/>
        </authorList>
    </citation>
    <scope>NUCLEOTIDE SEQUENCE [LARGE SCALE GENOMIC DNA]</scope>
    <source>
        <strain evidence="19 20">N028</strain>
    </source>
</reference>
<dbReference type="Proteomes" id="UP001172055">
    <property type="component" value="Unassembled WGS sequence"/>
</dbReference>
<dbReference type="EMBL" id="JAUJWV010000001">
    <property type="protein sequence ID" value="MDN7242469.1"/>
    <property type="molecule type" value="Genomic_DNA"/>
</dbReference>
<comment type="pathway">
    <text evidence="3 17">Amino-acid biosynthesis; L-valine biosynthesis; L-valine from pyruvate: step 4/4.</text>
</comment>
<dbReference type="SUPFAM" id="SSF56752">
    <property type="entry name" value="D-aminoacid aminotransferase-like PLP-dependent enzymes"/>
    <property type="match status" value="1"/>
</dbReference>
<dbReference type="RefSeq" id="WP_300986508.1">
    <property type="nucleotide sequence ID" value="NZ_CP129236.1"/>
</dbReference>
<evidence type="ECO:0000256" key="9">
    <source>
        <dbReference type="ARBA" id="ARBA00022898"/>
    </source>
</evidence>
<keyword evidence="10 16" id="KW-0100">Branched-chain amino acid biosynthesis</keyword>
<dbReference type="InterPro" id="IPR036038">
    <property type="entry name" value="Aminotransferase-like"/>
</dbReference>
<feature type="compositionally biased region" description="Polar residues" evidence="18">
    <location>
        <begin position="1"/>
        <end position="13"/>
    </location>
</feature>
<evidence type="ECO:0000313" key="20">
    <source>
        <dbReference type="Proteomes" id="UP001172055"/>
    </source>
</evidence>
<evidence type="ECO:0000256" key="10">
    <source>
        <dbReference type="ARBA" id="ARBA00023304"/>
    </source>
</evidence>
<protein>
    <recommendedName>
        <fullName evidence="16">Branched-chain-amino-acid aminotransferase</fullName>
        <ecNumber evidence="16">2.6.1.42</ecNumber>
    </recommendedName>
</protein>
<dbReference type="PIRSF" id="PIRSF006468">
    <property type="entry name" value="BCAT1"/>
    <property type="match status" value="1"/>
</dbReference>
<proteinExistence type="inferred from homology"/>
<dbReference type="InterPro" id="IPR001544">
    <property type="entry name" value="Aminotrans_IV"/>
</dbReference>
<dbReference type="PROSITE" id="PS00770">
    <property type="entry name" value="AA_TRANSFER_CLASS_4"/>
    <property type="match status" value="1"/>
</dbReference>
<comment type="catalytic activity">
    <reaction evidence="11 16">
        <text>L-valine + 2-oxoglutarate = 3-methyl-2-oxobutanoate + L-glutamate</text>
        <dbReference type="Rhea" id="RHEA:24813"/>
        <dbReference type="ChEBI" id="CHEBI:11851"/>
        <dbReference type="ChEBI" id="CHEBI:16810"/>
        <dbReference type="ChEBI" id="CHEBI:29985"/>
        <dbReference type="ChEBI" id="CHEBI:57762"/>
        <dbReference type="EC" id="2.6.1.42"/>
    </reaction>
</comment>
<name>A0ABT8N3L8_9BACL</name>
<organism evidence="19 20">
    <name type="scientific">Planococcus shixiaomingii</name>
    <dbReference type="NCBI Taxonomy" id="3058393"/>
    <lineage>
        <taxon>Bacteria</taxon>
        <taxon>Bacillati</taxon>
        <taxon>Bacillota</taxon>
        <taxon>Bacilli</taxon>
        <taxon>Bacillales</taxon>
        <taxon>Caryophanaceae</taxon>
        <taxon>Planococcus</taxon>
    </lineage>
</organism>
<keyword evidence="20" id="KW-1185">Reference proteome</keyword>
<dbReference type="InterPro" id="IPR033939">
    <property type="entry name" value="BCAT_family"/>
</dbReference>
<dbReference type="NCBIfam" id="NF009897">
    <property type="entry name" value="PRK13357.1"/>
    <property type="match status" value="1"/>
</dbReference>
<comment type="similarity">
    <text evidence="5 14">Belongs to the class-IV pyridoxal-phosphate-dependent aminotransferase family.</text>
</comment>
<sequence length="369" mass="41305">MSTYNVSISTTAQKKPKPSQDQVPFGTVFTDHMFMMDYEPEQGWHDPRIVPYAPITLDPAAMIFHYGQTVFEGLKAYRADDGRILLFRPEKNFQRLNQSSDRLSIPPVDEERVLDHLMKLLDIEKDWVPSTEGTSLYIRPFIISTEPNLAVGPSRTYTFMIILSPVGSYFAGGIHPVTIHVEEQFTRATKGGTGMAKTAGNYSSGYQAQANAKKEGNADVLWLDGVEKKYIEEVGSMNIFFKINGEIITPALTGSILKGITRMSIIELLKSWDMPVTERKISIEEVYRAFADGTIEEVFGTGTAAIISPVGELNWQGRKITINNREIGEISQRLYDTITGIQRGKLEDPFGWVVELNENIQSGSNLYSS</sequence>
<gene>
    <name evidence="19" type="ORF">QWY14_11705</name>
</gene>
<keyword evidence="8 16" id="KW-0808">Transferase</keyword>
<dbReference type="CDD" id="cd01557">
    <property type="entry name" value="BCAT_beta_family"/>
    <property type="match status" value="1"/>
</dbReference>
<comment type="catalytic activity">
    <reaction evidence="13 16">
        <text>L-leucine + 2-oxoglutarate = 4-methyl-2-oxopentanoate + L-glutamate</text>
        <dbReference type="Rhea" id="RHEA:18321"/>
        <dbReference type="ChEBI" id="CHEBI:16810"/>
        <dbReference type="ChEBI" id="CHEBI:17865"/>
        <dbReference type="ChEBI" id="CHEBI:29985"/>
        <dbReference type="ChEBI" id="CHEBI:57427"/>
        <dbReference type="EC" id="2.6.1.42"/>
    </reaction>
</comment>
<dbReference type="Gene3D" id="3.30.470.10">
    <property type="match status" value="1"/>
</dbReference>
<dbReference type="PANTHER" id="PTHR11825">
    <property type="entry name" value="SUBGROUP IIII AMINOTRANSFERASE"/>
    <property type="match status" value="1"/>
</dbReference>
<evidence type="ECO:0000256" key="17">
    <source>
        <dbReference type="RuleBase" id="RU004519"/>
    </source>
</evidence>
<dbReference type="EC" id="2.6.1.42" evidence="16"/>
<keyword evidence="9 15" id="KW-0663">Pyridoxal phosphate</keyword>
<evidence type="ECO:0000256" key="15">
    <source>
        <dbReference type="RuleBase" id="RU004516"/>
    </source>
</evidence>